<sequence length="64" mass="7445">MASFGETVRMAQAEQANATRKSIFMDVRFFSRRQQQQQQEGIARYVNLNTFYCDSSSIRESLDT</sequence>
<protein>
    <submittedName>
        <fullName evidence="1">Uncharacterized protein</fullName>
    </submittedName>
</protein>
<evidence type="ECO:0000313" key="1">
    <source>
        <dbReference type="EnsemblPlants" id="OGLUM01G07290.1"/>
    </source>
</evidence>
<dbReference type="EnsemblPlants" id="OGLUM01G07290.1">
    <property type="protein sequence ID" value="OGLUM01G07290.1"/>
    <property type="gene ID" value="OGLUM01G07290"/>
</dbReference>
<accession>A0A0D9Y4S2</accession>
<reference evidence="1" key="1">
    <citation type="submission" date="2013-08" db="EMBL/GenBank/DDBJ databases">
        <title>Oryza genome evolution.</title>
        <authorList>
            <person name="Wing R.A."/>
            <person name="Panaud O."/>
            <person name="Oliveira A.C."/>
        </authorList>
    </citation>
    <scope>NUCLEOTIDE SEQUENCE</scope>
</reference>
<reference evidence="1" key="2">
    <citation type="submission" date="2015-04" db="UniProtKB">
        <authorList>
            <consortium name="EnsemblPlants"/>
        </authorList>
    </citation>
    <scope>IDENTIFICATION</scope>
</reference>
<name>A0A0D9Y4S2_9ORYZ</name>
<reference evidence="1" key="3">
    <citation type="submission" date="2018-05" db="EMBL/GenBank/DDBJ databases">
        <title>OgluRS3 (Oryza glumaepatula Reference Sequence Version 3).</title>
        <authorList>
            <person name="Zhang J."/>
            <person name="Kudrna D."/>
            <person name="Lee S."/>
            <person name="Talag J."/>
            <person name="Welchert J."/>
            <person name="Wing R.A."/>
        </authorList>
    </citation>
    <scope>NUCLEOTIDE SEQUENCE [LARGE SCALE GENOMIC DNA]</scope>
</reference>
<evidence type="ECO:0000313" key="2">
    <source>
        <dbReference type="Proteomes" id="UP000026961"/>
    </source>
</evidence>
<dbReference type="HOGENOM" id="CLU_2871260_0_0_1"/>
<proteinExistence type="predicted"/>
<dbReference type="Proteomes" id="UP000026961">
    <property type="component" value="Chromosome 1"/>
</dbReference>
<dbReference type="Gramene" id="OGLUM01G07290.1">
    <property type="protein sequence ID" value="OGLUM01G07290.1"/>
    <property type="gene ID" value="OGLUM01G07290"/>
</dbReference>
<dbReference type="AlphaFoldDB" id="A0A0D9Y4S2"/>
<organism evidence="1">
    <name type="scientific">Oryza glumipatula</name>
    <dbReference type="NCBI Taxonomy" id="40148"/>
    <lineage>
        <taxon>Eukaryota</taxon>
        <taxon>Viridiplantae</taxon>
        <taxon>Streptophyta</taxon>
        <taxon>Embryophyta</taxon>
        <taxon>Tracheophyta</taxon>
        <taxon>Spermatophyta</taxon>
        <taxon>Magnoliopsida</taxon>
        <taxon>Liliopsida</taxon>
        <taxon>Poales</taxon>
        <taxon>Poaceae</taxon>
        <taxon>BOP clade</taxon>
        <taxon>Oryzoideae</taxon>
        <taxon>Oryzeae</taxon>
        <taxon>Oryzinae</taxon>
        <taxon>Oryza</taxon>
    </lineage>
</organism>
<keyword evidence="2" id="KW-1185">Reference proteome</keyword>